<accession>A0A8D8RUK8</accession>
<sequence>MNMKMRKFNNFGFGRKMKTVLYLFEQDAREYEFYFELFILFLKKSSHRSVLTALVLLAGDPGSNPGGDNSFSSCFRGPLSLVRKMSSYEGIVYSDPVSVLY</sequence>
<protein>
    <submittedName>
        <fullName evidence="1">Uncharacterized protein</fullName>
    </submittedName>
</protein>
<reference evidence="1" key="1">
    <citation type="submission" date="2021-05" db="EMBL/GenBank/DDBJ databases">
        <authorList>
            <person name="Alioto T."/>
            <person name="Alioto T."/>
            <person name="Gomez Garrido J."/>
        </authorList>
    </citation>
    <scope>NUCLEOTIDE SEQUENCE</scope>
</reference>
<evidence type="ECO:0000313" key="1">
    <source>
        <dbReference type="EMBL" id="CAG6656596.1"/>
    </source>
</evidence>
<organism evidence="1">
    <name type="scientific">Cacopsylla melanoneura</name>
    <dbReference type="NCBI Taxonomy" id="428564"/>
    <lineage>
        <taxon>Eukaryota</taxon>
        <taxon>Metazoa</taxon>
        <taxon>Ecdysozoa</taxon>
        <taxon>Arthropoda</taxon>
        <taxon>Hexapoda</taxon>
        <taxon>Insecta</taxon>
        <taxon>Pterygota</taxon>
        <taxon>Neoptera</taxon>
        <taxon>Paraneoptera</taxon>
        <taxon>Hemiptera</taxon>
        <taxon>Sternorrhyncha</taxon>
        <taxon>Psylloidea</taxon>
        <taxon>Psyllidae</taxon>
        <taxon>Psyllinae</taxon>
        <taxon>Cacopsylla</taxon>
    </lineage>
</organism>
<dbReference type="EMBL" id="HBUF01185423">
    <property type="protein sequence ID" value="CAG6656596.1"/>
    <property type="molecule type" value="Transcribed_RNA"/>
</dbReference>
<proteinExistence type="predicted"/>
<dbReference type="EMBL" id="HBUF01185424">
    <property type="protein sequence ID" value="CAG6656599.1"/>
    <property type="molecule type" value="Transcribed_RNA"/>
</dbReference>
<dbReference type="AlphaFoldDB" id="A0A8D8RUK8"/>
<name>A0A8D8RUK8_9HEMI</name>